<dbReference type="EMBL" id="JACGWN010000014">
    <property type="protein sequence ID" value="KAL0405794.1"/>
    <property type="molecule type" value="Genomic_DNA"/>
</dbReference>
<reference evidence="2" key="2">
    <citation type="journal article" date="2024" name="Plant">
        <title>Genomic evolution and insights into agronomic trait innovations of Sesamum species.</title>
        <authorList>
            <person name="Miao H."/>
            <person name="Wang L."/>
            <person name="Qu L."/>
            <person name="Liu H."/>
            <person name="Sun Y."/>
            <person name="Le M."/>
            <person name="Wang Q."/>
            <person name="Wei S."/>
            <person name="Zheng Y."/>
            <person name="Lin W."/>
            <person name="Duan Y."/>
            <person name="Cao H."/>
            <person name="Xiong S."/>
            <person name="Wang X."/>
            <person name="Wei L."/>
            <person name="Li C."/>
            <person name="Ma Q."/>
            <person name="Ju M."/>
            <person name="Zhao R."/>
            <person name="Li G."/>
            <person name="Mu C."/>
            <person name="Tian Q."/>
            <person name="Mei H."/>
            <person name="Zhang T."/>
            <person name="Gao T."/>
            <person name="Zhang H."/>
        </authorList>
    </citation>
    <scope>NUCLEOTIDE SEQUENCE</scope>
    <source>
        <strain evidence="2">KEN1</strain>
    </source>
</reference>
<dbReference type="AlphaFoldDB" id="A0AAW2TMR8"/>
<gene>
    <name evidence="2" type="ORF">Slati_3893300</name>
</gene>
<reference evidence="2" key="1">
    <citation type="submission" date="2020-06" db="EMBL/GenBank/DDBJ databases">
        <authorList>
            <person name="Li T."/>
            <person name="Hu X."/>
            <person name="Zhang T."/>
            <person name="Song X."/>
            <person name="Zhang H."/>
            <person name="Dai N."/>
            <person name="Sheng W."/>
            <person name="Hou X."/>
            <person name="Wei L."/>
        </authorList>
    </citation>
    <scope>NUCLEOTIDE SEQUENCE</scope>
    <source>
        <strain evidence="2">KEN1</strain>
        <tissue evidence="2">Leaf</tissue>
    </source>
</reference>
<feature type="region of interest" description="Disordered" evidence="1">
    <location>
        <begin position="1"/>
        <end position="23"/>
    </location>
</feature>
<protein>
    <submittedName>
        <fullName evidence="2">Uncharacterized protein</fullName>
    </submittedName>
</protein>
<proteinExistence type="predicted"/>
<sequence length="121" mass="13358">MNCDLTINSSSATKRTTSTRKRKVAIDSPEIPQLVSMVSNFCETANNRVGSLTRALESEFGDPDKCGVVMQSVREISGLDENDILIVTNKQVLEPKQMEVFFSLSMESKEKMASLILAGRI</sequence>
<evidence type="ECO:0000313" key="2">
    <source>
        <dbReference type="EMBL" id="KAL0405794.1"/>
    </source>
</evidence>
<evidence type="ECO:0000256" key="1">
    <source>
        <dbReference type="SAM" id="MobiDB-lite"/>
    </source>
</evidence>
<name>A0AAW2TMR8_9LAMI</name>
<organism evidence="2">
    <name type="scientific">Sesamum latifolium</name>
    <dbReference type="NCBI Taxonomy" id="2727402"/>
    <lineage>
        <taxon>Eukaryota</taxon>
        <taxon>Viridiplantae</taxon>
        <taxon>Streptophyta</taxon>
        <taxon>Embryophyta</taxon>
        <taxon>Tracheophyta</taxon>
        <taxon>Spermatophyta</taxon>
        <taxon>Magnoliopsida</taxon>
        <taxon>eudicotyledons</taxon>
        <taxon>Gunneridae</taxon>
        <taxon>Pentapetalae</taxon>
        <taxon>asterids</taxon>
        <taxon>lamiids</taxon>
        <taxon>Lamiales</taxon>
        <taxon>Pedaliaceae</taxon>
        <taxon>Sesamum</taxon>
    </lineage>
</organism>
<comment type="caution">
    <text evidence="2">The sequence shown here is derived from an EMBL/GenBank/DDBJ whole genome shotgun (WGS) entry which is preliminary data.</text>
</comment>
<accession>A0AAW2TMR8</accession>